<evidence type="ECO:0000256" key="2">
    <source>
        <dbReference type="ARBA" id="ARBA00022475"/>
    </source>
</evidence>
<dbReference type="AlphaFoldDB" id="A0A090Q5V1"/>
<accession>A0A090Q5V1</accession>
<dbReference type="STRING" id="319236.BST91_04510"/>
<proteinExistence type="predicted"/>
<dbReference type="InterPro" id="IPR004960">
    <property type="entry name" value="LipA_acyltrans"/>
</dbReference>
<keyword evidence="2" id="KW-1003">Cell membrane</keyword>
<keyword evidence="5" id="KW-0472">Membrane</keyword>
<name>A0A090Q5V1_9FLAO</name>
<dbReference type="EMBL" id="BBML01000004">
    <property type="protein sequence ID" value="GAK97138.1"/>
    <property type="molecule type" value="Genomic_DNA"/>
</dbReference>
<reference evidence="7" key="1">
    <citation type="journal article" date="2014" name="Genome Announc.">
        <title>Draft Genome Sequences of Marine Flavobacterium Nonlabens Strains NR17, NR24, NR27, NR32, NR33, and Ara13.</title>
        <authorList>
            <person name="Nakanishi M."/>
            <person name="Meirelles P."/>
            <person name="Suzuki R."/>
            <person name="Takatani N."/>
            <person name="Mino S."/>
            <person name="Suda W."/>
            <person name="Oshima K."/>
            <person name="Hattori M."/>
            <person name="Ohkuma M."/>
            <person name="Hosokawa M."/>
            <person name="Miyashita K."/>
            <person name="Thompson F.L."/>
            <person name="Niwa A."/>
            <person name="Sawabe T."/>
            <person name="Sawabe T."/>
        </authorList>
    </citation>
    <scope>NUCLEOTIDE SEQUENCE [LARGE SCALE GENOMIC DNA]</scope>
    <source>
        <strain evidence="7">JCM 19294</strain>
    </source>
</reference>
<evidence type="ECO:0000313" key="7">
    <source>
        <dbReference type="EMBL" id="GAK97138.1"/>
    </source>
</evidence>
<evidence type="ECO:0000256" key="4">
    <source>
        <dbReference type="ARBA" id="ARBA00022679"/>
    </source>
</evidence>
<dbReference type="GO" id="GO:0016746">
    <property type="term" value="F:acyltransferase activity"/>
    <property type="evidence" value="ECO:0007669"/>
    <property type="project" value="UniProtKB-KW"/>
</dbReference>
<keyword evidence="8" id="KW-1185">Reference proteome</keyword>
<dbReference type="CDD" id="cd07984">
    <property type="entry name" value="LPLAT_LABLAT-like"/>
    <property type="match status" value="1"/>
</dbReference>
<dbReference type="GO" id="GO:0005886">
    <property type="term" value="C:plasma membrane"/>
    <property type="evidence" value="ECO:0007669"/>
    <property type="project" value="UniProtKB-SubCell"/>
</dbReference>
<keyword evidence="6 7" id="KW-0012">Acyltransferase</keyword>
<keyword evidence="4 7" id="KW-0808">Transferase</keyword>
<evidence type="ECO:0000256" key="5">
    <source>
        <dbReference type="ARBA" id="ARBA00023136"/>
    </source>
</evidence>
<keyword evidence="3" id="KW-0997">Cell inner membrane</keyword>
<dbReference type="GO" id="GO:0009247">
    <property type="term" value="P:glycolipid biosynthetic process"/>
    <property type="evidence" value="ECO:0007669"/>
    <property type="project" value="UniProtKB-ARBA"/>
</dbReference>
<dbReference type="Pfam" id="PF03279">
    <property type="entry name" value="Lip_A_acyltrans"/>
    <property type="match status" value="1"/>
</dbReference>
<gene>
    <name evidence="7" type="ORF">JCM19294_644</name>
</gene>
<evidence type="ECO:0000313" key="8">
    <source>
        <dbReference type="Proteomes" id="UP000029221"/>
    </source>
</evidence>
<protein>
    <submittedName>
        <fullName evidence="7">Lipid A biosynthesis lauroyl acyltransferase</fullName>
    </submittedName>
</protein>
<sequence>MVNAFAKADKSIVALFGHAGSYEWSMVLDEVLHFNVYAIYKPIKNKKFNQLITDIRKKFGSTMVPMRHATRVMSEKADNERCLFALVADQAPKRARSQYFTNFFNKPSAVFRGGERIAAEHGLPVFFLAIKKIKRGYYETTFHKITDDASKEPEWLVTDKFFSLLEDQIKMQPEYYLWSHKRWKTSLQDVKRDVELSPSIQR</sequence>
<evidence type="ECO:0000256" key="3">
    <source>
        <dbReference type="ARBA" id="ARBA00022519"/>
    </source>
</evidence>
<organism evidence="7 8">
    <name type="scientific">Nonlabens tegetincola</name>
    <dbReference type="NCBI Taxonomy" id="323273"/>
    <lineage>
        <taxon>Bacteria</taxon>
        <taxon>Pseudomonadati</taxon>
        <taxon>Bacteroidota</taxon>
        <taxon>Flavobacteriia</taxon>
        <taxon>Flavobacteriales</taxon>
        <taxon>Flavobacteriaceae</taxon>
        <taxon>Nonlabens</taxon>
    </lineage>
</organism>
<dbReference type="PANTHER" id="PTHR30606">
    <property type="entry name" value="LIPID A BIOSYNTHESIS LAUROYL ACYLTRANSFERASE"/>
    <property type="match status" value="1"/>
</dbReference>
<evidence type="ECO:0000256" key="1">
    <source>
        <dbReference type="ARBA" id="ARBA00004533"/>
    </source>
</evidence>
<evidence type="ECO:0000256" key="6">
    <source>
        <dbReference type="ARBA" id="ARBA00023315"/>
    </source>
</evidence>
<comment type="caution">
    <text evidence="7">The sequence shown here is derived from an EMBL/GenBank/DDBJ whole genome shotgun (WGS) entry which is preliminary data.</text>
</comment>
<dbReference type="PANTHER" id="PTHR30606:SF10">
    <property type="entry name" value="PHOSPHATIDYLINOSITOL MANNOSIDE ACYLTRANSFERASE"/>
    <property type="match status" value="1"/>
</dbReference>
<dbReference type="eggNOG" id="COG1560">
    <property type="taxonomic scope" value="Bacteria"/>
</dbReference>
<comment type="subcellular location">
    <subcellularLocation>
        <location evidence="1">Cell inner membrane</location>
    </subcellularLocation>
</comment>
<dbReference type="Proteomes" id="UP000029221">
    <property type="component" value="Unassembled WGS sequence"/>
</dbReference>